<reference evidence="1" key="2">
    <citation type="journal article" date="2015" name="Data Brief">
        <title>Shoot transcriptome of the giant reed, Arundo donax.</title>
        <authorList>
            <person name="Barrero R.A."/>
            <person name="Guerrero F.D."/>
            <person name="Moolhuijzen P."/>
            <person name="Goolsby J.A."/>
            <person name="Tidwell J."/>
            <person name="Bellgard S.E."/>
            <person name="Bellgard M.I."/>
        </authorList>
    </citation>
    <scope>NUCLEOTIDE SEQUENCE</scope>
    <source>
        <tissue evidence="1">Shoot tissue taken approximately 20 cm above the soil surface</tissue>
    </source>
</reference>
<protein>
    <submittedName>
        <fullName evidence="1">Uncharacterized protein</fullName>
    </submittedName>
</protein>
<reference evidence="1" key="1">
    <citation type="submission" date="2014-09" db="EMBL/GenBank/DDBJ databases">
        <authorList>
            <person name="Magalhaes I.L.F."/>
            <person name="Oliveira U."/>
            <person name="Santos F.R."/>
            <person name="Vidigal T.H.D.A."/>
            <person name="Brescovit A.D."/>
            <person name="Santos A.J."/>
        </authorList>
    </citation>
    <scope>NUCLEOTIDE SEQUENCE</scope>
    <source>
        <tissue evidence="1">Shoot tissue taken approximately 20 cm above the soil surface</tissue>
    </source>
</reference>
<proteinExistence type="predicted"/>
<sequence>MCNLVIEAFKFHIVASYFSFQEQHNLGCCQSCGSDMLISWF</sequence>
<name>A0A0A8Y4Z7_ARUDO</name>
<evidence type="ECO:0000313" key="1">
    <source>
        <dbReference type="EMBL" id="JAD21049.1"/>
    </source>
</evidence>
<dbReference type="EMBL" id="GBRH01276846">
    <property type="protein sequence ID" value="JAD21049.1"/>
    <property type="molecule type" value="Transcribed_RNA"/>
</dbReference>
<dbReference type="AlphaFoldDB" id="A0A0A8Y4Z7"/>
<accession>A0A0A8Y4Z7</accession>
<organism evidence="1">
    <name type="scientific">Arundo donax</name>
    <name type="common">Giant reed</name>
    <name type="synonym">Donax arundinaceus</name>
    <dbReference type="NCBI Taxonomy" id="35708"/>
    <lineage>
        <taxon>Eukaryota</taxon>
        <taxon>Viridiplantae</taxon>
        <taxon>Streptophyta</taxon>
        <taxon>Embryophyta</taxon>
        <taxon>Tracheophyta</taxon>
        <taxon>Spermatophyta</taxon>
        <taxon>Magnoliopsida</taxon>
        <taxon>Liliopsida</taxon>
        <taxon>Poales</taxon>
        <taxon>Poaceae</taxon>
        <taxon>PACMAD clade</taxon>
        <taxon>Arundinoideae</taxon>
        <taxon>Arundineae</taxon>
        <taxon>Arundo</taxon>
    </lineage>
</organism>